<protein>
    <submittedName>
        <fullName evidence="1">Winged helix DNA-binding domain-containing protein</fullName>
    </submittedName>
</protein>
<evidence type="ECO:0000313" key="1">
    <source>
        <dbReference type="EMBL" id="NGN65760.1"/>
    </source>
</evidence>
<evidence type="ECO:0000313" key="2">
    <source>
        <dbReference type="Proteomes" id="UP000481583"/>
    </source>
</evidence>
<accession>A0A6G4U1Y1</accession>
<gene>
    <name evidence="1" type="ORF">G5C51_17875</name>
</gene>
<dbReference type="RefSeq" id="WP_165238504.1">
    <property type="nucleotide sequence ID" value="NZ_JAAKZV010000071.1"/>
</dbReference>
<sequence length="260" mass="28059">MKDAHRRARLARGHLLVPDARAARTEDVAEALVALHATDASAVLLSARARLREPAPADVERALYEDRTLVRMHAMRRTLWAVPAELVPVLHHSTTRTVARRERAMVLKQLAATGPARDAAWLAAAEEAALAVVRDAGAEGAGTAQVTDAVPALQETIVLSPGKPYESTLRVGGSVLRLLAMDGRIRRTRPLGGWSANQFRYAIAPPMPELDPAAAQAEVARRWLGTYGPGSTDDLKWWTGWTVADTRRALGRIGAVEGEG</sequence>
<proteinExistence type="predicted"/>
<dbReference type="GO" id="GO:0003677">
    <property type="term" value="F:DNA binding"/>
    <property type="evidence" value="ECO:0007669"/>
    <property type="project" value="UniProtKB-KW"/>
</dbReference>
<name>A0A6G4U1Y1_9ACTN</name>
<keyword evidence="1" id="KW-0238">DNA-binding</keyword>
<dbReference type="PANTHER" id="PTHR38479">
    <property type="entry name" value="LMO0824 PROTEIN"/>
    <property type="match status" value="1"/>
</dbReference>
<reference evidence="1 2" key="1">
    <citation type="submission" date="2020-02" db="EMBL/GenBank/DDBJ databases">
        <title>Whole-genome analyses of novel actinobacteria.</title>
        <authorList>
            <person name="Sahin N."/>
        </authorList>
    </citation>
    <scope>NUCLEOTIDE SEQUENCE [LARGE SCALE GENOMIC DNA]</scope>
    <source>
        <strain evidence="1 2">A7024</strain>
    </source>
</reference>
<dbReference type="Proteomes" id="UP000481583">
    <property type="component" value="Unassembled WGS sequence"/>
</dbReference>
<keyword evidence="2" id="KW-1185">Reference proteome</keyword>
<dbReference type="Pfam" id="PF06224">
    <property type="entry name" value="AlkZ-like"/>
    <property type="match status" value="1"/>
</dbReference>
<feature type="non-terminal residue" evidence="1">
    <location>
        <position position="260"/>
    </location>
</feature>
<comment type="caution">
    <text evidence="1">The sequence shown here is derived from an EMBL/GenBank/DDBJ whole genome shotgun (WGS) entry which is preliminary data.</text>
</comment>
<dbReference type="EMBL" id="JAAKZV010000071">
    <property type="protein sequence ID" value="NGN65760.1"/>
    <property type="molecule type" value="Genomic_DNA"/>
</dbReference>
<dbReference type="AlphaFoldDB" id="A0A6G4U1Y1"/>
<dbReference type="InterPro" id="IPR009351">
    <property type="entry name" value="AlkZ-like"/>
</dbReference>
<dbReference type="PANTHER" id="PTHR38479:SF2">
    <property type="entry name" value="WINGED HELIX DNA-BINDING DOMAIN-CONTAINING PROTEIN"/>
    <property type="match status" value="1"/>
</dbReference>
<organism evidence="1 2">
    <name type="scientific">Streptomyces coryli</name>
    <dbReference type="NCBI Taxonomy" id="1128680"/>
    <lineage>
        <taxon>Bacteria</taxon>
        <taxon>Bacillati</taxon>
        <taxon>Actinomycetota</taxon>
        <taxon>Actinomycetes</taxon>
        <taxon>Kitasatosporales</taxon>
        <taxon>Streptomycetaceae</taxon>
        <taxon>Streptomyces</taxon>
    </lineage>
</organism>